<dbReference type="Proteomes" id="UP001056708">
    <property type="component" value="Chromosome"/>
</dbReference>
<accession>A0ABY5ASB7</accession>
<protein>
    <recommendedName>
        <fullName evidence="9">Glutathione hydrolase proenzyme</fullName>
        <ecNumber evidence="9">2.3.2.2</ecNumber>
        <ecNumber evidence="9">3.4.19.13</ecNumber>
    </recommendedName>
    <component>
        <recommendedName>
            <fullName evidence="9">Glutathione hydrolase large chain</fullName>
        </recommendedName>
    </component>
    <component>
        <recommendedName>
            <fullName evidence="9">Glutathione hydrolase small chain</fullName>
        </recommendedName>
    </component>
</protein>
<keyword evidence="5 9" id="KW-0378">Hydrolase</keyword>
<comment type="subunit">
    <text evidence="9">This enzyme consists of two polypeptide chains, which are synthesized in precursor form from a single polypeptide.</text>
</comment>
<dbReference type="InterPro" id="IPR043137">
    <property type="entry name" value="GGT_ssub_C"/>
</dbReference>
<comment type="catalytic activity">
    <reaction evidence="1 9">
        <text>an S-substituted glutathione + H2O = an S-substituted L-cysteinylglycine + L-glutamate</text>
        <dbReference type="Rhea" id="RHEA:59468"/>
        <dbReference type="ChEBI" id="CHEBI:15377"/>
        <dbReference type="ChEBI" id="CHEBI:29985"/>
        <dbReference type="ChEBI" id="CHEBI:90779"/>
        <dbReference type="ChEBI" id="CHEBI:143103"/>
        <dbReference type="EC" id="3.4.19.13"/>
    </reaction>
</comment>
<dbReference type="EC" id="2.3.2.2" evidence="9"/>
<dbReference type="Pfam" id="PF01019">
    <property type="entry name" value="G_glu_transpept"/>
    <property type="match status" value="1"/>
</dbReference>
<dbReference type="EMBL" id="CP098611">
    <property type="protein sequence ID" value="USR92115.1"/>
    <property type="molecule type" value="Genomic_DNA"/>
</dbReference>
<dbReference type="InterPro" id="IPR055262">
    <property type="entry name" value="GGT_CS"/>
</dbReference>
<dbReference type="InterPro" id="IPR051792">
    <property type="entry name" value="GGT_bact"/>
</dbReference>
<dbReference type="SUPFAM" id="SSF56235">
    <property type="entry name" value="N-terminal nucleophile aminohydrolases (Ntn hydrolases)"/>
    <property type="match status" value="1"/>
</dbReference>
<name>A0ABY5ASB7_9CYAN</name>
<comment type="PTM">
    <text evidence="9">Cleaved by autocatalysis into a large and a small subunit.</text>
</comment>
<comment type="pathway">
    <text evidence="9">Sulfur metabolism; glutathione metabolism.</text>
</comment>
<comment type="catalytic activity">
    <reaction evidence="2 9">
        <text>glutathione + H2O = L-cysteinylglycine + L-glutamate</text>
        <dbReference type="Rhea" id="RHEA:28807"/>
        <dbReference type="ChEBI" id="CHEBI:15377"/>
        <dbReference type="ChEBI" id="CHEBI:29985"/>
        <dbReference type="ChEBI" id="CHEBI:57925"/>
        <dbReference type="ChEBI" id="CHEBI:61694"/>
        <dbReference type="EC" id="3.4.19.13"/>
    </reaction>
</comment>
<evidence type="ECO:0000313" key="11">
    <source>
        <dbReference type="Proteomes" id="UP001056708"/>
    </source>
</evidence>
<dbReference type="PRINTS" id="PR01210">
    <property type="entry name" value="GGTRANSPTASE"/>
</dbReference>
<keyword evidence="11" id="KW-1185">Reference proteome</keyword>
<evidence type="ECO:0000313" key="10">
    <source>
        <dbReference type="EMBL" id="USR92115.1"/>
    </source>
</evidence>
<dbReference type="Gene3D" id="3.60.20.40">
    <property type="match status" value="1"/>
</dbReference>
<sequence>MRRLGIVKSGLGCLICLGGWGSFAVEPGLAQELDSYSQGMVVSAHPLASEAGLRMLQQGGNAVDAAVASTFAISVVEPFSAGIGGGGFLLFHEAETGQMHSLDFRERAPLAATEMMYLDEAGEPEPRASLDGHRAVGVPGTVAGLAEVHRRYGVLPWEEVVEPALRLAEEGFIVHQRFVDAVERRQEVLLGNAAAREAFTRQGDLYEVGETLRQPQLAESLRRLAENPGDFYQGEIAEAIAADMAAYGGLVTLADMAAYEPIWRDPVCGMFRQFQVCAMGPPSSGGVHLLQILNLIGDRPLETQGLHHPDTVHFLAEAMRIAYADRATYLGDPDFVEVPVAELISLGYAEYRRPQIDENRAQDSAEVTAVDPSRLRQVGESPETSHLTVVDGDGNGVSLTFTVNGGFGAGVVAAGTGILLNNEMDDFSVAPGVPNLYGLVGGEANAIAPGKTPLSSMTPTIVLEDNRLRLALGSPGGSTIITTVLQVLLNVLVYELDVAEAIAAPRFHHQWLPDRLLLQEGGFDSETVENLRQRGHEIEQWGGWGNANAIVVTEDNRLQGAADPRGDGTALGW</sequence>
<dbReference type="Gene3D" id="1.10.246.130">
    <property type="match status" value="1"/>
</dbReference>
<reference evidence="10" key="1">
    <citation type="submission" date="2022-06" db="EMBL/GenBank/DDBJ databases">
        <title>Genome sequence of Phormidium yuhuli AB48 isolated from an industrial photobioreactor environment.</title>
        <authorList>
            <person name="Qiu Y."/>
            <person name="Noonan A.J.C."/>
            <person name="Dofher K."/>
            <person name="Koch M."/>
            <person name="Kieft B."/>
            <person name="Lin X."/>
            <person name="Ziels R.M."/>
            <person name="Hallam S.J."/>
        </authorList>
    </citation>
    <scope>NUCLEOTIDE SEQUENCE</scope>
    <source>
        <strain evidence="10">AB48</strain>
    </source>
</reference>
<keyword evidence="7 9" id="KW-0012">Acyltransferase</keyword>
<dbReference type="InterPro" id="IPR000101">
    <property type="entry name" value="GGT_peptidase"/>
</dbReference>
<gene>
    <name evidence="10" type="primary">ggt</name>
    <name evidence="10" type="ORF">NEA10_05165</name>
</gene>
<keyword evidence="9" id="KW-0317">Glutathione biosynthesis</keyword>
<dbReference type="PANTHER" id="PTHR43199:SF1">
    <property type="entry name" value="GLUTATHIONE HYDROLASE PROENZYME"/>
    <property type="match status" value="1"/>
</dbReference>
<evidence type="ECO:0000256" key="8">
    <source>
        <dbReference type="ARBA" id="ARBA00047417"/>
    </source>
</evidence>
<evidence type="ECO:0000256" key="1">
    <source>
        <dbReference type="ARBA" id="ARBA00001049"/>
    </source>
</evidence>
<comment type="similarity">
    <text evidence="3 9">Belongs to the gamma-glutamyltransferase family.</text>
</comment>
<proteinExistence type="inferred from homology"/>
<dbReference type="PROSITE" id="PS00462">
    <property type="entry name" value="G_GLU_TRANSPEPTIDASE"/>
    <property type="match status" value="1"/>
</dbReference>
<evidence type="ECO:0000256" key="6">
    <source>
        <dbReference type="ARBA" id="ARBA00023145"/>
    </source>
</evidence>
<dbReference type="GO" id="GO:0103068">
    <property type="term" value="F:leukotriene C4 gamma-glutamyl transferase activity"/>
    <property type="evidence" value="ECO:0007669"/>
    <property type="project" value="UniProtKB-EC"/>
</dbReference>
<evidence type="ECO:0000256" key="7">
    <source>
        <dbReference type="ARBA" id="ARBA00023315"/>
    </source>
</evidence>
<keyword evidence="4 9" id="KW-0808">Transferase</keyword>
<dbReference type="EC" id="3.4.19.13" evidence="9"/>
<dbReference type="PANTHER" id="PTHR43199">
    <property type="entry name" value="GLUTATHIONE HYDROLASE"/>
    <property type="match status" value="1"/>
</dbReference>
<organism evidence="10 11">
    <name type="scientific">Phormidium yuhuli AB48</name>
    <dbReference type="NCBI Taxonomy" id="2940671"/>
    <lineage>
        <taxon>Bacteria</taxon>
        <taxon>Bacillati</taxon>
        <taxon>Cyanobacteriota</taxon>
        <taxon>Cyanophyceae</taxon>
        <taxon>Oscillatoriophycideae</taxon>
        <taxon>Oscillatoriales</taxon>
        <taxon>Oscillatoriaceae</taxon>
        <taxon>Phormidium</taxon>
        <taxon>Phormidium yuhuli</taxon>
    </lineage>
</organism>
<dbReference type="InterPro" id="IPR043138">
    <property type="entry name" value="GGT_lsub"/>
</dbReference>
<dbReference type="RefSeq" id="WP_252664189.1">
    <property type="nucleotide sequence ID" value="NZ_CP098611.1"/>
</dbReference>
<evidence type="ECO:0000256" key="2">
    <source>
        <dbReference type="ARBA" id="ARBA00001089"/>
    </source>
</evidence>
<evidence type="ECO:0000256" key="4">
    <source>
        <dbReference type="ARBA" id="ARBA00022679"/>
    </source>
</evidence>
<keyword evidence="6 9" id="KW-0865">Zymogen</keyword>
<evidence type="ECO:0000256" key="5">
    <source>
        <dbReference type="ARBA" id="ARBA00022801"/>
    </source>
</evidence>
<dbReference type="NCBIfam" id="TIGR00066">
    <property type="entry name" value="g_glut_trans"/>
    <property type="match status" value="1"/>
</dbReference>
<evidence type="ECO:0000256" key="9">
    <source>
        <dbReference type="RuleBase" id="RU368036"/>
    </source>
</evidence>
<dbReference type="InterPro" id="IPR029055">
    <property type="entry name" value="Ntn_hydrolases_N"/>
</dbReference>
<comment type="catalytic activity">
    <reaction evidence="8 9">
        <text>an N-terminal (5-L-glutamyl)-[peptide] + an alpha-amino acid = 5-L-glutamyl amino acid + an N-terminal L-alpha-aminoacyl-[peptide]</text>
        <dbReference type="Rhea" id="RHEA:23904"/>
        <dbReference type="Rhea" id="RHEA-COMP:9780"/>
        <dbReference type="Rhea" id="RHEA-COMP:9795"/>
        <dbReference type="ChEBI" id="CHEBI:77644"/>
        <dbReference type="ChEBI" id="CHEBI:78597"/>
        <dbReference type="ChEBI" id="CHEBI:78599"/>
        <dbReference type="ChEBI" id="CHEBI:78608"/>
        <dbReference type="EC" id="2.3.2.2"/>
    </reaction>
</comment>
<evidence type="ECO:0000256" key="3">
    <source>
        <dbReference type="ARBA" id="ARBA00009381"/>
    </source>
</evidence>